<reference evidence="2 3" key="1">
    <citation type="submission" date="2024-01" db="EMBL/GenBank/DDBJ databases">
        <title>A draft genome for a cacao thread blight-causing isolate of Paramarasmius palmivorus.</title>
        <authorList>
            <person name="Baruah I.K."/>
            <person name="Bukari Y."/>
            <person name="Amoako-Attah I."/>
            <person name="Meinhardt L.W."/>
            <person name="Bailey B.A."/>
            <person name="Cohen S.P."/>
        </authorList>
    </citation>
    <scope>NUCLEOTIDE SEQUENCE [LARGE SCALE GENOMIC DNA]</scope>
    <source>
        <strain evidence="2 3">GH-12</strain>
    </source>
</reference>
<evidence type="ECO:0000256" key="1">
    <source>
        <dbReference type="SAM" id="MobiDB-lite"/>
    </source>
</evidence>
<dbReference type="Proteomes" id="UP001383192">
    <property type="component" value="Unassembled WGS sequence"/>
</dbReference>
<evidence type="ECO:0000313" key="2">
    <source>
        <dbReference type="EMBL" id="KAK7047627.1"/>
    </source>
</evidence>
<proteinExistence type="predicted"/>
<protein>
    <submittedName>
        <fullName evidence="2">Uncharacterized protein</fullName>
    </submittedName>
</protein>
<dbReference type="AlphaFoldDB" id="A0AAW0D8R8"/>
<dbReference type="EMBL" id="JAYKXP010000019">
    <property type="protein sequence ID" value="KAK7047627.1"/>
    <property type="molecule type" value="Genomic_DNA"/>
</dbReference>
<accession>A0AAW0D8R8</accession>
<organism evidence="2 3">
    <name type="scientific">Paramarasmius palmivorus</name>
    <dbReference type="NCBI Taxonomy" id="297713"/>
    <lineage>
        <taxon>Eukaryota</taxon>
        <taxon>Fungi</taxon>
        <taxon>Dikarya</taxon>
        <taxon>Basidiomycota</taxon>
        <taxon>Agaricomycotina</taxon>
        <taxon>Agaricomycetes</taxon>
        <taxon>Agaricomycetidae</taxon>
        <taxon>Agaricales</taxon>
        <taxon>Marasmiineae</taxon>
        <taxon>Marasmiaceae</taxon>
        <taxon>Paramarasmius</taxon>
    </lineage>
</organism>
<sequence length="147" mass="16470">MFGNESISHNPHHCIDLPRPELCRAPVSEELMMVADQIAQDVADYRRIHNITEGGPSSAQCPPQVHLPTSPATLSSDGRLPEEQVAKPPYDPNIPLLFQPISTLTEEDKRFYQMCAVEDALRKAECEMYQQQSIPAPVPRVQALRPQ</sequence>
<name>A0AAW0D8R8_9AGAR</name>
<gene>
    <name evidence="2" type="ORF">VNI00_006395</name>
</gene>
<keyword evidence="3" id="KW-1185">Reference proteome</keyword>
<evidence type="ECO:0000313" key="3">
    <source>
        <dbReference type="Proteomes" id="UP001383192"/>
    </source>
</evidence>
<comment type="caution">
    <text evidence="2">The sequence shown here is derived from an EMBL/GenBank/DDBJ whole genome shotgun (WGS) entry which is preliminary data.</text>
</comment>
<feature type="region of interest" description="Disordered" evidence="1">
    <location>
        <begin position="51"/>
        <end position="92"/>
    </location>
</feature>